<dbReference type="InterPro" id="IPR006464">
    <property type="entry name" value="AcTrfase_RimI/Ard1"/>
</dbReference>
<feature type="domain" description="N-acetyltransferase" evidence="3">
    <location>
        <begin position="10"/>
        <end position="153"/>
    </location>
</feature>
<reference evidence="4 5" key="1">
    <citation type="journal article" date="2018" name="Syst. Appl. Microbiol.">
        <title>A new symbiotic nanoarchaeote (Candidatus Nanoclepta minutus) and its host (Zestosphaera tikiterensis gen. nov., sp. nov.) from a New Zealand hot spring.</title>
        <authorList>
            <person name="St John E."/>
            <person name="Liu Y."/>
            <person name="Podar M."/>
            <person name="Stott M.B."/>
            <person name="Meneghin J."/>
            <person name="Chen Z."/>
            <person name="Lagutin K."/>
            <person name="Mitchell K."/>
            <person name="Reysenbach A.L."/>
        </authorList>
    </citation>
    <scope>NUCLEOTIDE SEQUENCE [LARGE SCALE GENOMIC DNA]</scope>
    <source>
        <strain evidence="4">NZ3</strain>
    </source>
</reference>
<evidence type="ECO:0000259" key="3">
    <source>
        <dbReference type="PROSITE" id="PS51186"/>
    </source>
</evidence>
<protein>
    <submittedName>
        <fullName evidence="4">Ribosomal-protein-alanine N-acetyltransferase</fullName>
    </submittedName>
</protein>
<evidence type="ECO:0000256" key="1">
    <source>
        <dbReference type="ARBA" id="ARBA00022679"/>
    </source>
</evidence>
<dbReference type="GO" id="GO:0008080">
    <property type="term" value="F:N-acetyltransferase activity"/>
    <property type="evidence" value="ECO:0007669"/>
    <property type="project" value="InterPro"/>
</dbReference>
<dbReference type="Pfam" id="PF00583">
    <property type="entry name" value="Acetyltransf_1"/>
    <property type="match status" value="1"/>
</dbReference>
<dbReference type="AlphaFoldDB" id="A0A2R7Y7J3"/>
<evidence type="ECO:0000313" key="4">
    <source>
        <dbReference type="EMBL" id="PUA33513.1"/>
    </source>
</evidence>
<keyword evidence="2" id="KW-0812">Transmembrane</keyword>
<dbReference type="InterPro" id="IPR000182">
    <property type="entry name" value="GNAT_dom"/>
</dbReference>
<keyword evidence="1 4" id="KW-0808">Transferase</keyword>
<dbReference type="PROSITE" id="PS51186">
    <property type="entry name" value="GNAT"/>
    <property type="match status" value="1"/>
</dbReference>
<sequence>MGTYDNLSACSVRRASRKDLNEIQGIELKSFNYPYSKLMFLTLLVMFPELFLVVVCDNKVVGYVTGAITKEGYCHLFSIAVDPSYRGKGLGGKLLRAFEEVCLSKKVKKVILEVSVINEVALNLYKKHGYRVVKTIPNYYPDSDAYLMEKDLNS</sequence>
<proteinExistence type="predicted"/>
<keyword evidence="2" id="KW-1133">Transmembrane helix</keyword>
<dbReference type="InterPro" id="IPR050769">
    <property type="entry name" value="NAT_camello-type"/>
</dbReference>
<dbReference type="InterPro" id="IPR016181">
    <property type="entry name" value="Acyl_CoA_acyltransferase"/>
</dbReference>
<feature type="transmembrane region" description="Helical" evidence="2">
    <location>
        <begin position="38"/>
        <end position="56"/>
    </location>
</feature>
<dbReference type="PANTHER" id="PTHR13947">
    <property type="entry name" value="GNAT FAMILY N-ACETYLTRANSFERASE"/>
    <property type="match status" value="1"/>
</dbReference>
<keyword evidence="2" id="KW-0472">Membrane</keyword>
<dbReference type="CDD" id="cd04301">
    <property type="entry name" value="NAT_SF"/>
    <property type="match status" value="1"/>
</dbReference>
<gene>
    <name evidence="4" type="ORF">B7O98_03595</name>
</gene>
<evidence type="ECO:0000313" key="5">
    <source>
        <dbReference type="Proteomes" id="UP000244093"/>
    </source>
</evidence>
<evidence type="ECO:0000256" key="2">
    <source>
        <dbReference type="SAM" id="Phobius"/>
    </source>
</evidence>
<dbReference type="Gene3D" id="3.40.630.30">
    <property type="match status" value="1"/>
</dbReference>
<dbReference type="PANTHER" id="PTHR13947:SF37">
    <property type="entry name" value="LD18367P"/>
    <property type="match status" value="1"/>
</dbReference>
<organism evidence="4 5">
    <name type="scientific">Zestosphaera tikiterensis</name>
    <dbReference type="NCBI Taxonomy" id="1973259"/>
    <lineage>
        <taxon>Archaea</taxon>
        <taxon>Thermoproteota</taxon>
        <taxon>Thermoprotei</taxon>
        <taxon>Desulfurococcales</taxon>
        <taxon>Desulfurococcaceae</taxon>
        <taxon>Zestosphaera</taxon>
    </lineage>
</organism>
<comment type="caution">
    <text evidence="4">The sequence shown here is derived from an EMBL/GenBank/DDBJ whole genome shotgun (WGS) entry which is preliminary data.</text>
</comment>
<accession>A0A2R7Y7J3</accession>
<dbReference type="SUPFAM" id="SSF55729">
    <property type="entry name" value="Acyl-CoA N-acyltransferases (Nat)"/>
    <property type="match status" value="1"/>
</dbReference>
<name>A0A2R7Y7J3_9CREN</name>
<dbReference type="Proteomes" id="UP000244093">
    <property type="component" value="Unassembled WGS sequence"/>
</dbReference>
<dbReference type="EMBL" id="NBVN01000002">
    <property type="protein sequence ID" value="PUA33513.1"/>
    <property type="molecule type" value="Genomic_DNA"/>
</dbReference>
<dbReference type="NCBIfam" id="TIGR01575">
    <property type="entry name" value="rimI"/>
    <property type="match status" value="1"/>
</dbReference>